<evidence type="ECO:0000313" key="7">
    <source>
        <dbReference type="EMBL" id="QIZ70251.1"/>
    </source>
</evidence>
<dbReference type="EC" id="2.1.1.80" evidence="2"/>
<dbReference type="InterPro" id="IPR050903">
    <property type="entry name" value="Bact_Chemotaxis_MeTrfase"/>
</dbReference>
<accession>A0A6H1TUM6</accession>
<evidence type="ECO:0000256" key="4">
    <source>
        <dbReference type="ARBA" id="ARBA00022679"/>
    </source>
</evidence>
<organism evidence="7 8">
    <name type="scientific">Oxynema aestuarii AP17</name>
    <dbReference type="NCBI Taxonomy" id="2064643"/>
    <lineage>
        <taxon>Bacteria</taxon>
        <taxon>Bacillati</taxon>
        <taxon>Cyanobacteriota</taxon>
        <taxon>Cyanophyceae</taxon>
        <taxon>Oscillatoriophycideae</taxon>
        <taxon>Oscillatoriales</taxon>
        <taxon>Oscillatoriaceae</taxon>
        <taxon>Oxynema</taxon>
        <taxon>Oxynema aestuarii</taxon>
    </lineage>
</organism>
<evidence type="ECO:0000313" key="8">
    <source>
        <dbReference type="Proteomes" id="UP000500857"/>
    </source>
</evidence>
<dbReference type="RefSeq" id="WP_168568406.1">
    <property type="nucleotide sequence ID" value="NZ_CP051167.1"/>
</dbReference>
<gene>
    <name evidence="7" type="ORF">HCG48_06420</name>
</gene>
<dbReference type="InterPro" id="IPR022642">
    <property type="entry name" value="CheR_C"/>
</dbReference>
<dbReference type="GO" id="GO:0008983">
    <property type="term" value="F:protein-glutamate O-methyltransferase activity"/>
    <property type="evidence" value="ECO:0007669"/>
    <property type="project" value="UniProtKB-EC"/>
</dbReference>
<reference evidence="7 8" key="1">
    <citation type="submission" date="2020-04" db="EMBL/GenBank/DDBJ databases">
        <authorList>
            <person name="Basu S."/>
            <person name="Maruthanayagam V."/>
            <person name="Chakraborty S."/>
            <person name="Pramanik A."/>
            <person name="Mukherjee J."/>
            <person name="Brink B."/>
        </authorList>
    </citation>
    <scope>NUCLEOTIDE SEQUENCE [LARGE SCALE GENOMIC DNA]</scope>
    <source>
        <strain evidence="7 8">AP17</strain>
    </source>
</reference>
<evidence type="ECO:0000256" key="5">
    <source>
        <dbReference type="ARBA" id="ARBA00022691"/>
    </source>
</evidence>
<dbReference type="GO" id="GO:0032259">
    <property type="term" value="P:methylation"/>
    <property type="evidence" value="ECO:0007669"/>
    <property type="project" value="UniProtKB-KW"/>
</dbReference>
<dbReference type="SMART" id="SM00138">
    <property type="entry name" value="MeTrc"/>
    <property type="match status" value="1"/>
</dbReference>
<keyword evidence="5" id="KW-0949">S-adenosyl-L-methionine</keyword>
<dbReference type="Proteomes" id="UP000500857">
    <property type="component" value="Chromosome"/>
</dbReference>
<dbReference type="KEGG" id="oxy:HCG48_06420"/>
<protein>
    <recommendedName>
        <fullName evidence="2">protein-glutamate O-methyltransferase</fullName>
        <ecNumber evidence="2">2.1.1.80</ecNumber>
    </recommendedName>
</protein>
<evidence type="ECO:0000256" key="2">
    <source>
        <dbReference type="ARBA" id="ARBA00012534"/>
    </source>
</evidence>
<feature type="domain" description="CheR-type methyltransferase" evidence="6">
    <location>
        <begin position="3"/>
        <end position="284"/>
    </location>
</feature>
<proteinExistence type="predicted"/>
<dbReference type="PANTHER" id="PTHR24422">
    <property type="entry name" value="CHEMOTAXIS PROTEIN METHYLTRANSFERASE"/>
    <property type="match status" value="1"/>
</dbReference>
<dbReference type="Gene3D" id="1.10.155.10">
    <property type="entry name" value="Chemotaxis receptor methyltransferase CheR, N-terminal domain"/>
    <property type="match status" value="1"/>
</dbReference>
<name>A0A6H1TUM6_9CYAN</name>
<evidence type="ECO:0000256" key="1">
    <source>
        <dbReference type="ARBA" id="ARBA00001541"/>
    </source>
</evidence>
<comment type="catalytic activity">
    <reaction evidence="1">
        <text>L-glutamyl-[protein] + S-adenosyl-L-methionine = [protein]-L-glutamate 5-O-methyl ester + S-adenosyl-L-homocysteine</text>
        <dbReference type="Rhea" id="RHEA:24452"/>
        <dbReference type="Rhea" id="RHEA-COMP:10208"/>
        <dbReference type="Rhea" id="RHEA-COMP:10311"/>
        <dbReference type="ChEBI" id="CHEBI:29973"/>
        <dbReference type="ChEBI" id="CHEBI:57856"/>
        <dbReference type="ChEBI" id="CHEBI:59789"/>
        <dbReference type="ChEBI" id="CHEBI:82795"/>
        <dbReference type="EC" id="2.1.1.80"/>
    </reaction>
</comment>
<dbReference type="InterPro" id="IPR022641">
    <property type="entry name" value="CheR_N"/>
</dbReference>
<dbReference type="AlphaFoldDB" id="A0A6H1TUM6"/>
<evidence type="ECO:0000256" key="3">
    <source>
        <dbReference type="ARBA" id="ARBA00022603"/>
    </source>
</evidence>
<keyword evidence="8" id="KW-1185">Reference proteome</keyword>
<keyword evidence="4 7" id="KW-0808">Transferase</keyword>
<evidence type="ECO:0000259" key="6">
    <source>
        <dbReference type="PROSITE" id="PS50123"/>
    </source>
</evidence>
<keyword evidence="3 7" id="KW-0489">Methyltransferase</keyword>
<dbReference type="SUPFAM" id="SSF53335">
    <property type="entry name" value="S-adenosyl-L-methionine-dependent methyltransferases"/>
    <property type="match status" value="1"/>
</dbReference>
<dbReference type="PRINTS" id="PR00996">
    <property type="entry name" value="CHERMTFRASE"/>
</dbReference>
<dbReference type="PROSITE" id="PS50123">
    <property type="entry name" value="CHER"/>
    <property type="match status" value="1"/>
</dbReference>
<dbReference type="Pfam" id="PF01739">
    <property type="entry name" value="CheR"/>
    <property type="match status" value="1"/>
</dbReference>
<dbReference type="SUPFAM" id="SSF47757">
    <property type="entry name" value="Chemotaxis receptor methyltransferase CheR, N-terminal domain"/>
    <property type="match status" value="1"/>
</dbReference>
<dbReference type="InterPro" id="IPR036804">
    <property type="entry name" value="CheR_N_sf"/>
</dbReference>
<dbReference type="Gene3D" id="3.40.50.150">
    <property type="entry name" value="Vaccinia Virus protein VP39"/>
    <property type="match status" value="1"/>
</dbReference>
<sequence length="284" mass="32960">MTFVSEPLDLPDTIFVLLRDLIHERTGLYYEPGKREMLAYKLSPRAIECGCDSFLDYYYLLKYDANADREWVQVLDALAVPETFFWRESEQIEALVDVILPQYWKAKTEPSRLSRPFRIWSAACSSGEEPLSIAIALHEGGWFDRMPIEIYGTDASTRAIAQAKKGLYRERSFRTISPTLKRKYFTPTGHQWQIAPEIHRRIQWAVTNLLVPTQNWKFAGSDVIFCRNVFIYFSEDSIRKTVSFFFDRMPSPGYLSIGASESLLKLNTDFQFQEIGGAFVYLKH</sequence>
<dbReference type="PANTHER" id="PTHR24422:SF10">
    <property type="entry name" value="CHEMOTAXIS PROTEIN METHYLTRANSFERASE 2"/>
    <property type="match status" value="1"/>
</dbReference>
<dbReference type="InterPro" id="IPR000780">
    <property type="entry name" value="CheR_MeTrfase"/>
</dbReference>
<dbReference type="InterPro" id="IPR029063">
    <property type="entry name" value="SAM-dependent_MTases_sf"/>
</dbReference>
<dbReference type="EMBL" id="CP051167">
    <property type="protein sequence ID" value="QIZ70251.1"/>
    <property type="molecule type" value="Genomic_DNA"/>
</dbReference>
<dbReference type="Pfam" id="PF03705">
    <property type="entry name" value="CheR_N"/>
    <property type="match status" value="1"/>
</dbReference>